<organism evidence="2 3">
    <name type="scientific">Carboxylicivirga marina</name>
    <dbReference type="NCBI Taxonomy" id="2800988"/>
    <lineage>
        <taxon>Bacteria</taxon>
        <taxon>Pseudomonadati</taxon>
        <taxon>Bacteroidota</taxon>
        <taxon>Bacteroidia</taxon>
        <taxon>Marinilabiliales</taxon>
        <taxon>Marinilabiliaceae</taxon>
        <taxon>Carboxylicivirga</taxon>
    </lineage>
</organism>
<dbReference type="Pfam" id="PF02368">
    <property type="entry name" value="Big_2"/>
    <property type="match status" value="1"/>
</dbReference>
<dbReference type="RefSeq" id="WP_200466844.1">
    <property type="nucleotide sequence ID" value="NZ_JAENRR010000080.1"/>
</dbReference>
<accession>A0ABS1HPL9</accession>
<dbReference type="PROSITE" id="PS51257">
    <property type="entry name" value="PROKAR_LIPOPROTEIN"/>
    <property type="match status" value="1"/>
</dbReference>
<dbReference type="SUPFAM" id="SSF63829">
    <property type="entry name" value="Calcium-dependent phosphotriesterase"/>
    <property type="match status" value="1"/>
</dbReference>
<comment type="caution">
    <text evidence="2">The sequence shown here is derived from an EMBL/GenBank/DDBJ whole genome shotgun (WGS) entry which is preliminary data.</text>
</comment>
<dbReference type="InterPro" id="IPR015943">
    <property type="entry name" value="WD40/YVTN_repeat-like_dom_sf"/>
</dbReference>
<dbReference type="InterPro" id="IPR008964">
    <property type="entry name" value="Invasin/intimin_cell_adhesion"/>
</dbReference>
<protein>
    <submittedName>
        <fullName evidence="2">Ig-like domain-containing protein</fullName>
    </submittedName>
</protein>
<reference evidence="2 3" key="1">
    <citation type="submission" date="2021-01" db="EMBL/GenBank/DDBJ databases">
        <title>Carboxyliciviraga sp.nov., isolated from coastal sediments.</title>
        <authorList>
            <person name="Lu D."/>
            <person name="Zhang T."/>
        </authorList>
    </citation>
    <scope>NUCLEOTIDE SEQUENCE [LARGE SCALE GENOMIC DNA]</scope>
    <source>
        <strain evidence="2 3">N1Y132</strain>
    </source>
</reference>
<dbReference type="Gene3D" id="2.130.10.10">
    <property type="entry name" value="YVTN repeat-like/Quinoprotein amine dehydrogenase"/>
    <property type="match status" value="3"/>
</dbReference>
<dbReference type="Gene3D" id="2.60.40.1080">
    <property type="match status" value="1"/>
</dbReference>
<dbReference type="SUPFAM" id="SSF49373">
    <property type="entry name" value="Invasin/intimin cell-adhesion fragments"/>
    <property type="match status" value="1"/>
</dbReference>
<evidence type="ECO:0000313" key="2">
    <source>
        <dbReference type="EMBL" id="MBK3519625.1"/>
    </source>
</evidence>
<dbReference type="SMART" id="SM00635">
    <property type="entry name" value="BID_2"/>
    <property type="match status" value="1"/>
</dbReference>
<dbReference type="EMBL" id="JAENRR010000080">
    <property type="protein sequence ID" value="MBK3519625.1"/>
    <property type="molecule type" value="Genomic_DNA"/>
</dbReference>
<keyword evidence="3" id="KW-1185">Reference proteome</keyword>
<dbReference type="InterPro" id="IPR003343">
    <property type="entry name" value="Big_2"/>
</dbReference>
<gene>
    <name evidence="2" type="ORF">JIV24_19940</name>
</gene>
<evidence type="ECO:0000313" key="3">
    <source>
        <dbReference type="Proteomes" id="UP000605676"/>
    </source>
</evidence>
<name>A0ABS1HPL9_9BACT</name>
<evidence type="ECO:0000259" key="1">
    <source>
        <dbReference type="SMART" id="SM00635"/>
    </source>
</evidence>
<sequence length="393" mass="43955">MKTKLINLALLTCVLVILFSCENEINEIKDIQITGINLLETNVILEVDSSLALNINIEPENYSKSQINWISTDTTVAKVSNVGVVHGIQPGVLSIIVKSEQGYSDTCKVNVVRISIYETNDDIDFGGECIALDKKNNIWYGGRGLYKMESESWEQVQFPYETFVTAMDFDSENNLWAATGIGLLKFDGQMWYNYNTDYSDISLYGLNSIAIDNDDNVWVGINKDFGGRGVAKFDGLTWQIYNTEDGLIHGLVFNMVSDQTNNIWFATPEGVSMFDGTTWTSYATGEALDIEIDLDNNVWFTSVWAGVYKSNTNMINYNTSNSSIISDVIQSIGIDVNGDILFAYPRGLTKLSGNEWINYSYDDVGLHNIRSIAVDNKGTKWLGSPSRIFKLED</sequence>
<proteinExistence type="predicted"/>
<feature type="domain" description="BIG2" evidence="1">
    <location>
        <begin position="32"/>
        <end position="109"/>
    </location>
</feature>
<dbReference type="Proteomes" id="UP000605676">
    <property type="component" value="Unassembled WGS sequence"/>
</dbReference>